<accession>A0A2N7S2Y9</accession>
<dbReference type="Gene3D" id="3.40.630.30">
    <property type="match status" value="1"/>
</dbReference>
<dbReference type="GO" id="GO:1990189">
    <property type="term" value="F:protein N-terminal-serine acetyltransferase activity"/>
    <property type="evidence" value="ECO:0007669"/>
    <property type="project" value="TreeGrafter"/>
</dbReference>
<dbReference type="InterPro" id="IPR051908">
    <property type="entry name" value="Ribosomal_N-acetyltransferase"/>
</dbReference>
<evidence type="ECO:0000313" key="3">
    <source>
        <dbReference type="Proteomes" id="UP000235739"/>
    </source>
</evidence>
<dbReference type="Pfam" id="PF13302">
    <property type="entry name" value="Acetyltransf_3"/>
    <property type="match status" value="1"/>
</dbReference>
<evidence type="ECO:0000259" key="1">
    <source>
        <dbReference type="PROSITE" id="PS51186"/>
    </source>
</evidence>
<comment type="caution">
    <text evidence="2">The sequence shown here is derived from an EMBL/GenBank/DDBJ whole genome shotgun (WGS) entry which is preliminary data.</text>
</comment>
<reference evidence="2 3" key="1">
    <citation type="journal article" date="2017" name="Elife">
        <title>Extensive horizontal gene transfer in cheese-associated bacteria.</title>
        <authorList>
            <person name="Bonham K.S."/>
            <person name="Wolfe B.E."/>
            <person name="Dutton R.J."/>
        </authorList>
    </citation>
    <scope>NUCLEOTIDE SEQUENCE [LARGE SCALE GENOMIC DNA]</scope>
    <source>
        <strain evidence="2 3">JB182</strain>
    </source>
</reference>
<gene>
    <name evidence="2" type="ORF">CIK84_02325</name>
</gene>
<dbReference type="InterPro" id="IPR000182">
    <property type="entry name" value="GNAT_dom"/>
</dbReference>
<name>A0A2N7S2Y9_9MICC</name>
<feature type="domain" description="N-acetyltransferase" evidence="1">
    <location>
        <begin position="166"/>
        <end position="323"/>
    </location>
</feature>
<protein>
    <recommendedName>
        <fullName evidence="1">N-acetyltransferase domain-containing protein</fullName>
    </recommendedName>
</protein>
<dbReference type="SUPFAM" id="SSF54427">
    <property type="entry name" value="NTF2-like"/>
    <property type="match status" value="1"/>
</dbReference>
<dbReference type="GO" id="GO:0008999">
    <property type="term" value="F:protein-N-terminal-alanine acetyltransferase activity"/>
    <property type="evidence" value="ECO:0007669"/>
    <property type="project" value="TreeGrafter"/>
</dbReference>
<dbReference type="EMBL" id="PNQX01000001">
    <property type="protein sequence ID" value="PMQ20473.1"/>
    <property type="molecule type" value="Genomic_DNA"/>
</dbReference>
<organism evidence="2 3">
    <name type="scientific">Glutamicibacter arilaitensis</name>
    <dbReference type="NCBI Taxonomy" id="256701"/>
    <lineage>
        <taxon>Bacteria</taxon>
        <taxon>Bacillati</taxon>
        <taxon>Actinomycetota</taxon>
        <taxon>Actinomycetes</taxon>
        <taxon>Micrococcales</taxon>
        <taxon>Micrococcaceae</taxon>
        <taxon>Glutamicibacter</taxon>
    </lineage>
</organism>
<dbReference type="PANTHER" id="PTHR43441:SF10">
    <property type="entry name" value="ACETYLTRANSFERASE"/>
    <property type="match status" value="1"/>
</dbReference>
<proteinExistence type="predicted"/>
<dbReference type="InterPro" id="IPR027843">
    <property type="entry name" value="DUF4440"/>
</dbReference>
<dbReference type="Gene3D" id="3.10.450.50">
    <property type="match status" value="1"/>
</dbReference>
<dbReference type="InterPro" id="IPR032710">
    <property type="entry name" value="NTF2-like_dom_sf"/>
</dbReference>
<dbReference type="AlphaFoldDB" id="A0A2N7S2Y9"/>
<sequence>MSNFIATSSVIFCDVVTGMDFQDFPVALRLDSSLAQVIIDLEQELLDPSRRSSVEELKRLLHPWFREVGASGRNYDRESIIAQLAMEPIRQSGPLKVANPVALQLAGHLVLLRWHLHAEVSSERSSLWILEQDRWQMIFHQGTTSSAQIPASTPKAEAAASAGDEFCVRPLEPSDAAAVFEAFSSNPDMKRQGDADTLQKAHAYVQALLEDRKRQRALAVTIEDRLVGLVCGTVNQSNENAWVWYWMNQKYRGRSLATRAVASLVDYLFGELGLYRLELGLRANNPSSKHVAESNGVLREGIERGKFLVDGNRIDVYTYARLRTDPAPAVNALPWSRQP</sequence>
<dbReference type="Proteomes" id="UP000235739">
    <property type="component" value="Unassembled WGS sequence"/>
</dbReference>
<dbReference type="InterPro" id="IPR016181">
    <property type="entry name" value="Acyl_CoA_acyltransferase"/>
</dbReference>
<dbReference type="PROSITE" id="PS51186">
    <property type="entry name" value="GNAT"/>
    <property type="match status" value="1"/>
</dbReference>
<dbReference type="GO" id="GO:0005737">
    <property type="term" value="C:cytoplasm"/>
    <property type="evidence" value="ECO:0007669"/>
    <property type="project" value="TreeGrafter"/>
</dbReference>
<dbReference type="Pfam" id="PF14534">
    <property type="entry name" value="DUF4440"/>
    <property type="match status" value="1"/>
</dbReference>
<evidence type="ECO:0000313" key="2">
    <source>
        <dbReference type="EMBL" id="PMQ20473.1"/>
    </source>
</evidence>
<dbReference type="PANTHER" id="PTHR43441">
    <property type="entry name" value="RIBOSOMAL-PROTEIN-SERINE ACETYLTRANSFERASE"/>
    <property type="match status" value="1"/>
</dbReference>
<dbReference type="SUPFAM" id="SSF55729">
    <property type="entry name" value="Acyl-CoA N-acyltransferases (Nat)"/>
    <property type="match status" value="1"/>
</dbReference>